<feature type="coiled-coil region" evidence="1">
    <location>
        <begin position="472"/>
        <end position="544"/>
    </location>
</feature>
<organism evidence="2 3">
    <name type="scientific">Lentinula aciculospora</name>
    <dbReference type="NCBI Taxonomy" id="153920"/>
    <lineage>
        <taxon>Eukaryota</taxon>
        <taxon>Fungi</taxon>
        <taxon>Dikarya</taxon>
        <taxon>Basidiomycota</taxon>
        <taxon>Agaricomycotina</taxon>
        <taxon>Agaricomycetes</taxon>
        <taxon>Agaricomycetidae</taxon>
        <taxon>Agaricales</taxon>
        <taxon>Marasmiineae</taxon>
        <taxon>Omphalotaceae</taxon>
        <taxon>Lentinula</taxon>
    </lineage>
</organism>
<feature type="coiled-coil region" evidence="1">
    <location>
        <begin position="364"/>
        <end position="426"/>
    </location>
</feature>
<gene>
    <name evidence="2" type="ORF">J3R30DRAFT_1399269</name>
</gene>
<reference evidence="2" key="1">
    <citation type="submission" date="2022-08" db="EMBL/GenBank/DDBJ databases">
        <title>A Global Phylogenomic Analysis of the Shiitake Genus Lentinula.</title>
        <authorList>
            <consortium name="DOE Joint Genome Institute"/>
            <person name="Sierra-Patev S."/>
            <person name="Min B."/>
            <person name="Naranjo-Ortiz M."/>
            <person name="Looney B."/>
            <person name="Konkel Z."/>
            <person name="Slot J.C."/>
            <person name="Sakamoto Y."/>
            <person name="Steenwyk J.L."/>
            <person name="Rokas A."/>
            <person name="Carro J."/>
            <person name="Camarero S."/>
            <person name="Ferreira P."/>
            <person name="Molpeceres G."/>
            <person name="Ruiz-Duenas F.J."/>
            <person name="Serrano A."/>
            <person name="Henrissat B."/>
            <person name="Drula E."/>
            <person name="Hughes K.W."/>
            <person name="Mata J.L."/>
            <person name="Ishikawa N.K."/>
            <person name="Vargas-Isla R."/>
            <person name="Ushijima S."/>
            <person name="Smith C.A."/>
            <person name="Ahrendt S."/>
            <person name="Andreopoulos W."/>
            <person name="He G."/>
            <person name="Labutti K."/>
            <person name="Lipzen A."/>
            <person name="Ng V."/>
            <person name="Riley R."/>
            <person name="Sandor L."/>
            <person name="Barry K."/>
            <person name="Martinez A.T."/>
            <person name="Xiao Y."/>
            <person name="Gibbons J.G."/>
            <person name="Terashima K."/>
            <person name="Grigoriev I.V."/>
            <person name="Hibbett D.S."/>
        </authorList>
    </citation>
    <scope>NUCLEOTIDE SEQUENCE</scope>
    <source>
        <strain evidence="2">JLM2183</strain>
    </source>
</reference>
<evidence type="ECO:0000313" key="2">
    <source>
        <dbReference type="EMBL" id="KAJ4485742.1"/>
    </source>
</evidence>
<proteinExistence type="predicted"/>
<dbReference type="AlphaFoldDB" id="A0A9W9ANR6"/>
<dbReference type="Proteomes" id="UP001150266">
    <property type="component" value="Unassembled WGS sequence"/>
</dbReference>
<evidence type="ECO:0000256" key="1">
    <source>
        <dbReference type="SAM" id="Coils"/>
    </source>
</evidence>
<accession>A0A9W9ANR6</accession>
<keyword evidence="1" id="KW-0175">Coiled coil</keyword>
<dbReference type="SUPFAM" id="SSF90257">
    <property type="entry name" value="Myosin rod fragments"/>
    <property type="match status" value="1"/>
</dbReference>
<name>A0A9W9ANR6_9AGAR</name>
<protein>
    <submittedName>
        <fullName evidence="2">Uncharacterized protein</fullName>
    </submittedName>
</protein>
<dbReference type="OrthoDB" id="10255344at2759"/>
<feature type="coiled-coil region" evidence="1">
    <location>
        <begin position="19"/>
        <end position="214"/>
    </location>
</feature>
<dbReference type="Gene3D" id="1.20.5.340">
    <property type="match status" value="1"/>
</dbReference>
<sequence>MENELAELHATLVSRDAEMRTIQTRLEVAQRDALKANNEKMASEARLNSRMTCMESEIAEREEELQYLREQGGSGGLEREEELLKRIDEDEAKIQALERLIGDAHDVPLLKENLEDCEEKLRMELSRASELEDRSIELVQEKEEILDELEDARDRITELETQNRELSTNLGRSSFPSHLNEEAVINMEKLLGAVERLRGERDSLRRDMQFLDMESKFTIAALEAKVASLSSTHTTYDASFDDNRIIPSILITPSEGETLSQNSTISTASEGQRKEIERLRGLVLGCSLVISQVETNRKELEGQRDAMHFTCEEKSNGLALAESQLHDAESRLTTTIQLLEETTSQRNDTMSRLTAIDTEWRTKLEAANTEQQESKTAVDHLNAQLDEISRMLEAVTSERDSLYVQVTNLNSDITSAREELTEAESRYTQLQFHQLSDMPSTQATKTLRSQIEDLEGRIMRRTEQIGIHQHDIRRLETNLRLQEERLTEMTSEMEMIVAQKDAMVEDCADAREQRDEALSNVERLEEEVERLESLLEDRNKEQEAIIEVMFLNSARTKEKMSVETGQIEEMREHSQRGTPRGKATAKLLGAGSKASNRLFRSVTGGIDQEPNVYSRS</sequence>
<dbReference type="EMBL" id="JAOTPV010000003">
    <property type="protein sequence ID" value="KAJ4485742.1"/>
    <property type="molecule type" value="Genomic_DNA"/>
</dbReference>
<evidence type="ECO:0000313" key="3">
    <source>
        <dbReference type="Proteomes" id="UP001150266"/>
    </source>
</evidence>
<keyword evidence="3" id="KW-1185">Reference proteome</keyword>
<comment type="caution">
    <text evidence="2">The sequence shown here is derived from an EMBL/GenBank/DDBJ whole genome shotgun (WGS) entry which is preliminary data.</text>
</comment>